<dbReference type="Gene3D" id="1.10.357.10">
    <property type="entry name" value="Tetracycline Repressor, domain 2"/>
    <property type="match status" value="1"/>
</dbReference>
<evidence type="ECO:0000313" key="6">
    <source>
        <dbReference type="EMBL" id="TWI28055.1"/>
    </source>
</evidence>
<dbReference type="SUPFAM" id="SSF46689">
    <property type="entry name" value="Homeodomain-like"/>
    <property type="match status" value="1"/>
</dbReference>
<dbReference type="InterPro" id="IPR050109">
    <property type="entry name" value="HTH-type_TetR-like_transc_reg"/>
</dbReference>
<dbReference type="InterPro" id="IPR036271">
    <property type="entry name" value="Tet_transcr_reg_TetR-rel_C_sf"/>
</dbReference>
<evidence type="ECO:0000256" key="3">
    <source>
        <dbReference type="ARBA" id="ARBA00023163"/>
    </source>
</evidence>
<proteinExistence type="predicted"/>
<evidence type="ECO:0000256" key="2">
    <source>
        <dbReference type="ARBA" id="ARBA00023125"/>
    </source>
</evidence>
<sequence length="214" mass="23946">MQKSLPVTRGRKFMQVLEGARTVFLRDGFEGASVDDIAREAGVSKATLYSYFPDKRIMFIEVFRNELAREAADASALIDVDLPVEQVLPFIVQIISAHLVSGLGMRMYRVSVAEAERFPVLAQEYYEAGPVLLRTQVVQYLERCVEKGELDIPDLELAADQLIELSSTTVHDRSLFLGPESVDKDLMRRINRGAVRMFMSCYGQASTMSRSAVG</sequence>
<dbReference type="InterPro" id="IPR009057">
    <property type="entry name" value="Homeodomain-like_sf"/>
</dbReference>
<comment type="caution">
    <text evidence="6">The sequence shown here is derived from an EMBL/GenBank/DDBJ whole genome shotgun (WGS) entry which is preliminary data.</text>
</comment>
<dbReference type="Gene3D" id="1.10.10.60">
    <property type="entry name" value="Homeodomain-like"/>
    <property type="match status" value="1"/>
</dbReference>
<reference evidence="6 7" key="1">
    <citation type="journal article" date="2015" name="Stand. Genomic Sci.">
        <title>Genomic Encyclopedia of Bacterial and Archaeal Type Strains, Phase III: the genomes of soil and plant-associated and newly described type strains.</title>
        <authorList>
            <person name="Whitman W.B."/>
            <person name="Woyke T."/>
            <person name="Klenk H.P."/>
            <person name="Zhou Y."/>
            <person name="Lilburn T.G."/>
            <person name="Beck B.J."/>
            <person name="De Vos P."/>
            <person name="Vandamme P."/>
            <person name="Eisen J.A."/>
            <person name="Garrity G."/>
            <person name="Hugenholtz P."/>
            <person name="Kyrpides N.C."/>
        </authorList>
    </citation>
    <scope>NUCLEOTIDE SEQUENCE [LARGE SCALE GENOMIC DNA]</scope>
    <source>
        <strain evidence="6 7">CGMCC 1.5364</strain>
    </source>
</reference>
<dbReference type="InterPro" id="IPR023772">
    <property type="entry name" value="DNA-bd_HTH_TetR-type_CS"/>
</dbReference>
<evidence type="ECO:0000313" key="7">
    <source>
        <dbReference type="Proteomes" id="UP000316225"/>
    </source>
</evidence>
<keyword evidence="7" id="KW-1185">Reference proteome</keyword>
<dbReference type="InterPro" id="IPR001647">
    <property type="entry name" value="HTH_TetR"/>
</dbReference>
<dbReference type="PRINTS" id="PR00455">
    <property type="entry name" value="HTHTETR"/>
</dbReference>
<dbReference type="Pfam" id="PF00440">
    <property type="entry name" value="TetR_N"/>
    <property type="match status" value="1"/>
</dbReference>
<dbReference type="EMBL" id="VLKU01000017">
    <property type="protein sequence ID" value="TWI28055.1"/>
    <property type="molecule type" value="Genomic_DNA"/>
</dbReference>
<evidence type="ECO:0000256" key="4">
    <source>
        <dbReference type="PROSITE-ProRule" id="PRU00335"/>
    </source>
</evidence>
<dbReference type="PANTHER" id="PTHR30055:SF146">
    <property type="entry name" value="HTH-TYPE TRANSCRIPTIONAL DUAL REGULATOR CECR"/>
    <property type="match status" value="1"/>
</dbReference>
<dbReference type="Proteomes" id="UP000316225">
    <property type="component" value="Unassembled WGS sequence"/>
</dbReference>
<organism evidence="6 7">
    <name type="scientific">Paracoccus sulfuroxidans</name>
    <dbReference type="NCBI Taxonomy" id="384678"/>
    <lineage>
        <taxon>Bacteria</taxon>
        <taxon>Pseudomonadati</taxon>
        <taxon>Pseudomonadota</taxon>
        <taxon>Alphaproteobacteria</taxon>
        <taxon>Rhodobacterales</taxon>
        <taxon>Paracoccaceae</taxon>
        <taxon>Paracoccus</taxon>
    </lineage>
</organism>
<dbReference type="RefSeq" id="WP_145400025.1">
    <property type="nucleotide sequence ID" value="NZ_VLKU01000017.1"/>
</dbReference>
<protein>
    <submittedName>
        <fullName evidence="6">TetR family transcriptional regulator</fullName>
    </submittedName>
</protein>
<dbReference type="OrthoDB" id="9816431at2"/>
<feature type="domain" description="HTH tetR-type" evidence="5">
    <location>
        <begin position="10"/>
        <end position="70"/>
    </location>
</feature>
<name>A0A562N7B1_9RHOB</name>
<dbReference type="InterPro" id="IPR039536">
    <property type="entry name" value="TetR_C_Proteobacteria"/>
</dbReference>
<evidence type="ECO:0000256" key="1">
    <source>
        <dbReference type="ARBA" id="ARBA00023015"/>
    </source>
</evidence>
<dbReference type="AlphaFoldDB" id="A0A562N7B1"/>
<dbReference type="GO" id="GO:0000976">
    <property type="term" value="F:transcription cis-regulatory region binding"/>
    <property type="evidence" value="ECO:0007669"/>
    <property type="project" value="TreeGrafter"/>
</dbReference>
<evidence type="ECO:0000259" key="5">
    <source>
        <dbReference type="PROSITE" id="PS50977"/>
    </source>
</evidence>
<dbReference type="GO" id="GO:0003700">
    <property type="term" value="F:DNA-binding transcription factor activity"/>
    <property type="evidence" value="ECO:0007669"/>
    <property type="project" value="TreeGrafter"/>
</dbReference>
<dbReference type="PROSITE" id="PS50977">
    <property type="entry name" value="HTH_TETR_2"/>
    <property type="match status" value="1"/>
</dbReference>
<dbReference type="PROSITE" id="PS01081">
    <property type="entry name" value="HTH_TETR_1"/>
    <property type="match status" value="1"/>
</dbReference>
<feature type="DNA-binding region" description="H-T-H motif" evidence="4">
    <location>
        <begin position="33"/>
        <end position="52"/>
    </location>
</feature>
<keyword evidence="3" id="KW-0804">Transcription</keyword>
<dbReference type="FunFam" id="1.10.10.60:FF:000141">
    <property type="entry name" value="TetR family transcriptional regulator"/>
    <property type="match status" value="1"/>
</dbReference>
<accession>A0A562N7B1</accession>
<dbReference type="SUPFAM" id="SSF48498">
    <property type="entry name" value="Tetracyclin repressor-like, C-terminal domain"/>
    <property type="match status" value="1"/>
</dbReference>
<keyword evidence="1" id="KW-0805">Transcription regulation</keyword>
<gene>
    <name evidence="6" type="ORF">IQ24_03886</name>
</gene>
<dbReference type="Pfam" id="PF14246">
    <property type="entry name" value="TetR_C_7"/>
    <property type="match status" value="1"/>
</dbReference>
<keyword evidence="2 4" id="KW-0238">DNA-binding</keyword>
<dbReference type="PANTHER" id="PTHR30055">
    <property type="entry name" value="HTH-TYPE TRANSCRIPTIONAL REGULATOR RUTR"/>
    <property type="match status" value="1"/>
</dbReference>